<evidence type="ECO:0000256" key="6">
    <source>
        <dbReference type="ARBA" id="ARBA00022692"/>
    </source>
</evidence>
<keyword evidence="5" id="KW-0997">Cell inner membrane</keyword>
<feature type="transmembrane region" description="Helical" evidence="9">
    <location>
        <begin position="154"/>
        <end position="176"/>
    </location>
</feature>
<comment type="similarity">
    <text evidence="2 9">Belongs to the ABC-2 integral membrane protein family.</text>
</comment>
<organism evidence="11 12">
    <name type="scientific">Corynebacterium coyleae</name>
    <dbReference type="NCBI Taxonomy" id="53374"/>
    <lineage>
        <taxon>Bacteria</taxon>
        <taxon>Bacillati</taxon>
        <taxon>Actinomycetota</taxon>
        <taxon>Actinomycetes</taxon>
        <taxon>Mycobacteriales</taxon>
        <taxon>Corynebacteriaceae</taxon>
        <taxon>Corynebacterium</taxon>
    </lineage>
</organism>
<name>A0ABX8L0P5_9CORY</name>
<feature type="transmembrane region" description="Helical" evidence="9">
    <location>
        <begin position="44"/>
        <end position="65"/>
    </location>
</feature>
<evidence type="ECO:0000256" key="9">
    <source>
        <dbReference type="RuleBase" id="RU361157"/>
    </source>
</evidence>
<evidence type="ECO:0000256" key="2">
    <source>
        <dbReference type="ARBA" id="ARBA00007783"/>
    </source>
</evidence>
<dbReference type="PANTHER" id="PTHR30413">
    <property type="entry name" value="INNER MEMBRANE TRANSPORT PERMEASE"/>
    <property type="match status" value="1"/>
</dbReference>
<keyword evidence="8 9" id="KW-0472">Membrane</keyword>
<dbReference type="PANTHER" id="PTHR30413:SF8">
    <property type="entry name" value="TRANSPORT PERMEASE PROTEIN"/>
    <property type="match status" value="1"/>
</dbReference>
<dbReference type="PROSITE" id="PS51012">
    <property type="entry name" value="ABC_TM2"/>
    <property type="match status" value="1"/>
</dbReference>
<accession>A0ABX8L0P5</accession>
<keyword evidence="12" id="KW-1185">Reference proteome</keyword>
<feature type="domain" description="ABC transmembrane type-2" evidence="10">
    <location>
        <begin position="44"/>
        <end position="268"/>
    </location>
</feature>
<dbReference type="Pfam" id="PF01061">
    <property type="entry name" value="ABC2_membrane"/>
    <property type="match status" value="1"/>
</dbReference>
<evidence type="ECO:0000259" key="10">
    <source>
        <dbReference type="PROSITE" id="PS51012"/>
    </source>
</evidence>
<keyword evidence="7 9" id="KW-1133">Transmembrane helix</keyword>
<dbReference type="Proteomes" id="UP000683520">
    <property type="component" value="Chromosome"/>
</dbReference>
<comment type="subcellular location">
    <subcellularLocation>
        <location evidence="1">Cell inner membrane</location>
        <topology evidence="1">Multi-pass membrane protein</topology>
    </subcellularLocation>
    <subcellularLocation>
        <location evidence="9">Cell membrane</location>
        <topology evidence="9">Multi-pass membrane protein</topology>
    </subcellularLocation>
</comment>
<keyword evidence="6 9" id="KW-0812">Transmembrane</keyword>
<dbReference type="InterPro" id="IPR047817">
    <property type="entry name" value="ABC2_TM_bact-type"/>
</dbReference>
<evidence type="ECO:0000256" key="3">
    <source>
        <dbReference type="ARBA" id="ARBA00022448"/>
    </source>
</evidence>
<dbReference type="InterPro" id="IPR013525">
    <property type="entry name" value="ABC2_TM"/>
</dbReference>
<protein>
    <recommendedName>
        <fullName evidence="9">Transport permease protein</fullName>
    </recommendedName>
</protein>
<keyword evidence="3 9" id="KW-0813">Transport</keyword>
<evidence type="ECO:0000313" key="11">
    <source>
        <dbReference type="EMBL" id="QXB19603.1"/>
    </source>
</evidence>
<proteinExistence type="inferred from homology"/>
<evidence type="ECO:0000256" key="4">
    <source>
        <dbReference type="ARBA" id="ARBA00022475"/>
    </source>
</evidence>
<evidence type="ECO:0000256" key="5">
    <source>
        <dbReference type="ARBA" id="ARBA00022519"/>
    </source>
</evidence>
<evidence type="ECO:0000313" key="12">
    <source>
        <dbReference type="Proteomes" id="UP000683520"/>
    </source>
</evidence>
<feature type="transmembrane region" description="Helical" evidence="9">
    <location>
        <begin position="188"/>
        <end position="207"/>
    </location>
</feature>
<gene>
    <name evidence="11" type="ORF">I6L55_01485</name>
</gene>
<evidence type="ECO:0000256" key="7">
    <source>
        <dbReference type="ARBA" id="ARBA00022989"/>
    </source>
</evidence>
<feature type="transmembrane region" description="Helical" evidence="9">
    <location>
        <begin position="77"/>
        <end position="96"/>
    </location>
</feature>
<evidence type="ECO:0000256" key="8">
    <source>
        <dbReference type="ARBA" id="ARBA00023136"/>
    </source>
</evidence>
<reference evidence="11 12" key="1">
    <citation type="submission" date="2021-06" db="EMBL/GenBank/DDBJ databases">
        <title>FDA dAtabase for Regulatory Grade micrObial Sequences (FDA-ARGOS): Supporting development and validation of Infectious Disease Dx tests.</title>
        <authorList>
            <person name="Sproer C."/>
            <person name="Gronow S."/>
            <person name="Severitt S."/>
            <person name="Schroder I."/>
            <person name="Tallon L."/>
            <person name="Sadzewicz L."/>
            <person name="Zhao X."/>
            <person name="Boylan J."/>
            <person name="Ott S."/>
            <person name="Bowen H."/>
            <person name="Vavikolanu K."/>
            <person name="Mehta A."/>
            <person name="Aluvathingal J."/>
            <person name="Nadendla S."/>
            <person name="Lowell S."/>
            <person name="Myers T."/>
            <person name="Yan Y."/>
        </authorList>
    </citation>
    <scope>NUCLEOTIDE SEQUENCE [LARGE SCALE GENOMIC DNA]</scope>
    <source>
        <strain evidence="11 12">FDAARGOS 1425</strain>
    </source>
</reference>
<keyword evidence="4 9" id="KW-1003">Cell membrane</keyword>
<sequence length="277" mass="31222">MSGLRKLNIRPTLGLYVKQLIERRHFIVADARYRAFRTVKSYRLWRFWLIAQPLLEAAMYGVLFGLVLKTSRGIDNFIGFLVLGVTFFGFVSSLVGGGQSLIQTSRNLITAFSFPRASLVLSQSLRYMIDNITPILVAVVFALCAQWGKPLSPTIPLFIPITLLMWMFGTGFMFIVARITAFIPDAKVLINLAMRAWFFSSGVFFSVERYASSPLMSAVMTNNPAYIFLTAIRGVVIYGEVPSASTWLTLLAWSLGAFVLGFVFFWEAESRYVRVKQ</sequence>
<feature type="transmembrane region" description="Helical" evidence="9">
    <location>
        <begin position="128"/>
        <end position="148"/>
    </location>
</feature>
<evidence type="ECO:0000256" key="1">
    <source>
        <dbReference type="ARBA" id="ARBA00004429"/>
    </source>
</evidence>
<feature type="transmembrane region" description="Helical" evidence="9">
    <location>
        <begin position="247"/>
        <end position="266"/>
    </location>
</feature>
<dbReference type="EMBL" id="CP077302">
    <property type="protein sequence ID" value="QXB19603.1"/>
    <property type="molecule type" value="Genomic_DNA"/>
</dbReference>